<evidence type="ECO:0000313" key="1">
    <source>
        <dbReference type="EMBL" id="CUG93617.1"/>
    </source>
</evidence>
<accession>A0A0S4JWU9</accession>
<sequence length="313" mass="34626">MSLRQSKQCCLVNASSSPPFDEEDAMNEDESMTHYNEDDHTTKYYWSGSCLTSETAVKSFLFLEALRRSGKVRIIADDASPSSPKMIPSTTTAVPSTSVEEQNPFIELLSPWCTNEVLSVDNDDESADNEALLQCSSSSAAAKQAHDAVNGDEESRMPTLTTASAILRQCQEATNLGVVETAPHASFMLADFDVAFSVFLDDDELINHYEVLTTTAASLPPRVESENHSISPLQQKMSGGYPSMRALYEQQRQRRKAAQLELNAMRSAHGTQLMTLYDQLKRQQSVASRVFRRSLSSALPATTWRVIAKHAMN</sequence>
<dbReference type="VEuPathDB" id="TriTrypDB:BSAL_43800"/>
<name>A0A0S4JWU9_BODSA</name>
<dbReference type="EMBL" id="CYKH01002169">
    <property type="protein sequence ID" value="CUG93617.1"/>
    <property type="molecule type" value="Genomic_DNA"/>
</dbReference>
<reference evidence="2" key="1">
    <citation type="submission" date="2015-09" db="EMBL/GenBank/DDBJ databases">
        <authorList>
            <consortium name="Pathogen Informatics"/>
        </authorList>
    </citation>
    <scope>NUCLEOTIDE SEQUENCE [LARGE SCALE GENOMIC DNA]</scope>
    <source>
        <strain evidence="2">Lake Konstanz</strain>
    </source>
</reference>
<protein>
    <submittedName>
        <fullName evidence="1">Uncharacterized protein</fullName>
    </submittedName>
</protein>
<organism evidence="1 2">
    <name type="scientific">Bodo saltans</name>
    <name type="common">Flagellated protozoan</name>
    <dbReference type="NCBI Taxonomy" id="75058"/>
    <lineage>
        <taxon>Eukaryota</taxon>
        <taxon>Discoba</taxon>
        <taxon>Euglenozoa</taxon>
        <taxon>Kinetoplastea</taxon>
        <taxon>Metakinetoplastina</taxon>
        <taxon>Eubodonida</taxon>
        <taxon>Bodonidae</taxon>
        <taxon>Bodo</taxon>
    </lineage>
</organism>
<dbReference type="Proteomes" id="UP000051952">
    <property type="component" value="Unassembled WGS sequence"/>
</dbReference>
<evidence type="ECO:0000313" key="2">
    <source>
        <dbReference type="Proteomes" id="UP000051952"/>
    </source>
</evidence>
<dbReference type="AlphaFoldDB" id="A0A0S4JWU9"/>
<proteinExistence type="predicted"/>
<keyword evidence="2" id="KW-1185">Reference proteome</keyword>
<gene>
    <name evidence="1" type="ORF">BSAL_43800</name>
</gene>